<keyword evidence="3" id="KW-1185">Reference proteome</keyword>
<keyword evidence="2" id="KW-0449">Lipoprotein</keyword>
<organism evidence="2 3">
    <name type="scientific">Pyxidicoccus fallax</name>
    <dbReference type="NCBI Taxonomy" id="394095"/>
    <lineage>
        <taxon>Bacteria</taxon>
        <taxon>Pseudomonadati</taxon>
        <taxon>Myxococcota</taxon>
        <taxon>Myxococcia</taxon>
        <taxon>Myxococcales</taxon>
        <taxon>Cystobacterineae</taxon>
        <taxon>Myxococcaceae</taxon>
        <taxon>Pyxidicoccus</taxon>
    </lineage>
</organism>
<accession>A0A848L6P3</accession>
<dbReference type="InterPro" id="IPR007314">
    <property type="entry name" value="Cofac_haem-bd_dom"/>
</dbReference>
<dbReference type="SUPFAM" id="SSF159501">
    <property type="entry name" value="EreA/ChaN-like"/>
    <property type="match status" value="1"/>
</dbReference>
<evidence type="ECO:0000313" key="2">
    <source>
        <dbReference type="EMBL" id="NMO14399.1"/>
    </source>
</evidence>
<name>A0A848L6P3_9BACT</name>
<dbReference type="EMBL" id="JABBJJ010000018">
    <property type="protein sequence ID" value="NMO14399.1"/>
    <property type="molecule type" value="Genomic_DNA"/>
</dbReference>
<dbReference type="Gene3D" id="3.40.50.11550">
    <property type="match status" value="1"/>
</dbReference>
<dbReference type="AlphaFoldDB" id="A0A848L6P3"/>
<evidence type="ECO:0000313" key="3">
    <source>
        <dbReference type="Proteomes" id="UP000518300"/>
    </source>
</evidence>
<comment type="caution">
    <text evidence="2">The sequence shown here is derived from an EMBL/GenBank/DDBJ whole genome shotgun (WGS) entry which is preliminary data.</text>
</comment>
<dbReference type="Pfam" id="PF04187">
    <property type="entry name" value="Cofac_haem_bdg"/>
    <property type="match status" value="1"/>
</dbReference>
<sequence length="537" mass="59268">MPCEGSPHPMRDSLALHLALFRRQRAQIARVVDGQTEAFRAYEGRYRRRTASYRRIVTPAAVHQQVQAADVVYVGDYHTLPLAQETYLALVERALASGRRVVMALECVEGRHQAAVDAWRAGRLPERSLLSRLGLSSGVSGFGSGTGARALLSFARRHRLEVVGIDRRAQGERSLALRDAYAAERIARTARAEDRPLVMVLVGQYHVAPCHLPAQVERALGEDARRGLVVYQNAEGVWWRLAREGRVGAAEAVELADGSLCLLNASPVVCQQSFLDYLEAEAGDAPLVDRSAAERFREMSELIGRLAGVPVGRALDSVEVATVADGDVLARIQRRGRFTHSELTQLRRHILSRESGYIPRARTAYLASMSLNHAAEEAAHFVRHCAVGDAMEAPRRASEAFYARCLEEALGFFGSKLVNPRRTCPGLAEWARRFGESRGVERQIAAFVLAHKAAETQGPEEAVKLLPLRKDRLFHGVSHALGYLLGDKLYQAFDEGRVARPEVQALFRDPFVDPRGAYFTWTERLGTTASAAARPSP</sequence>
<proteinExistence type="predicted"/>
<evidence type="ECO:0000259" key="1">
    <source>
        <dbReference type="Pfam" id="PF04187"/>
    </source>
</evidence>
<protein>
    <submittedName>
        <fullName evidence="2">ChaN family lipoprotein</fullName>
    </submittedName>
</protein>
<feature type="domain" description="Haem-binding uptake Tiki superfamily ChaN" evidence="1">
    <location>
        <begin position="64"/>
        <end position="166"/>
    </location>
</feature>
<gene>
    <name evidence="2" type="ORF">HG543_05945</name>
</gene>
<dbReference type="Proteomes" id="UP000518300">
    <property type="component" value="Unassembled WGS sequence"/>
</dbReference>
<reference evidence="2 3" key="1">
    <citation type="submission" date="2020-04" db="EMBL/GenBank/DDBJ databases">
        <title>Draft genome of Pyxidicoccus fallax type strain.</title>
        <authorList>
            <person name="Whitworth D.E."/>
        </authorList>
    </citation>
    <scope>NUCLEOTIDE SEQUENCE [LARGE SCALE GENOMIC DNA]</scope>
    <source>
        <strain evidence="2 3">DSM 14698</strain>
    </source>
</reference>